<dbReference type="Proteomes" id="UP000279833">
    <property type="component" value="Unassembled WGS sequence"/>
</dbReference>
<sequence>MMNLDDMKKKQYYAEKLPLLLNRYHCHCHLMHYPLDLQYPDWKYL</sequence>
<keyword evidence="2" id="KW-1185">Reference proteome</keyword>
<accession>A0A183KQF7</accession>
<reference evidence="1 2" key="2">
    <citation type="submission" date="2018-11" db="EMBL/GenBank/DDBJ databases">
        <authorList>
            <consortium name="Pathogen Informatics"/>
        </authorList>
    </citation>
    <scope>NUCLEOTIDE SEQUENCE [LARGE SCALE GENOMIC DNA]</scope>
    <source>
        <strain evidence="1">Dakar</strain>
        <strain evidence="2">Dakar, Senegal</strain>
    </source>
</reference>
<gene>
    <name evidence="1" type="ORF">SCUD_LOCUS17292</name>
</gene>
<evidence type="ECO:0000313" key="1">
    <source>
        <dbReference type="EMBL" id="VDP63260.1"/>
    </source>
</evidence>
<protein>
    <submittedName>
        <fullName evidence="1 3">Uncharacterized protein</fullName>
    </submittedName>
</protein>
<dbReference type="AlphaFoldDB" id="A0A183KQF7"/>
<organism evidence="3">
    <name type="scientific">Schistosoma curassoni</name>
    <dbReference type="NCBI Taxonomy" id="6186"/>
    <lineage>
        <taxon>Eukaryota</taxon>
        <taxon>Metazoa</taxon>
        <taxon>Spiralia</taxon>
        <taxon>Lophotrochozoa</taxon>
        <taxon>Platyhelminthes</taxon>
        <taxon>Trematoda</taxon>
        <taxon>Digenea</taxon>
        <taxon>Strigeidida</taxon>
        <taxon>Schistosomatoidea</taxon>
        <taxon>Schistosomatidae</taxon>
        <taxon>Schistosoma</taxon>
    </lineage>
</organism>
<proteinExistence type="predicted"/>
<name>A0A183KQF7_9TREM</name>
<dbReference type="WBParaSite" id="SCUD_0001729501-mRNA-1">
    <property type="protein sequence ID" value="SCUD_0001729501-mRNA-1"/>
    <property type="gene ID" value="SCUD_0001729501"/>
</dbReference>
<evidence type="ECO:0000313" key="3">
    <source>
        <dbReference type="WBParaSite" id="SCUD_0001729501-mRNA-1"/>
    </source>
</evidence>
<dbReference type="EMBL" id="UZAK01039618">
    <property type="protein sequence ID" value="VDP63260.1"/>
    <property type="molecule type" value="Genomic_DNA"/>
</dbReference>
<evidence type="ECO:0000313" key="2">
    <source>
        <dbReference type="Proteomes" id="UP000279833"/>
    </source>
</evidence>
<reference evidence="3" key="1">
    <citation type="submission" date="2016-06" db="UniProtKB">
        <authorList>
            <consortium name="WormBaseParasite"/>
        </authorList>
    </citation>
    <scope>IDENTIFICATION</scope>
</reference>